<dbReference type="OrthoDB" id="6086192at2759"/>
<gene>
    <name evidence="1" type="ORF">OFUS_LOCUS15819</name>
</gene>
<evidence type="ECO:0000313" key="1">
    <source>
        <dbReference type="EMBL" id="CAH1790642.1"/>
    </source>
</evidence>
<dbReference type="InterPro" id="IPR016181">
    <property type="entry name" value="Acyl_CoA_acyltransferase"/>
</dbReference>
<dbReference type="Proteomes" id="UP000749559">
    <property type="component" value="Unassembled WGS sequence"/>
</dbReference>
<keyword evidence="2" id="KW-1185">Reference proteome</keyword>
<accession>A0A8S4P8S6</accession>
<reference evidence="1" key="1">
    <citation type="submission" date="2022-03" db="EMBL/GenBank/DDBJ databases">
        <authorList>
            <person name="Martin C."/>
        </authorList>
    </citation>
    <scope>NUCLEOTIDE SEQUENCE</scope>
</reference>
<protein>
    <submittedName>
        <fullName evidence="1">Uncharacterized protein</fullName>
    </submittedName>
</protein>
<dbReference type="AlphaFoldDB" id="A0A8S4P8S6"/>
<comment type="caution">
    <text evidence="1">The sequence shown here is derived from an EMBL/GenBank/DDBJ whole genome shotgun (WGS) entry which is preliminary data.</text>
</comment>
<dbReference type="PANTHER" id="PTHR47403">
    <property type="entry name" value="LOC100145250 PROTEIN"/>
    <property type="match status" value="1"/>
</dbReference>
<dbReference type="SUPFAM" id="SSF55729">
    <property type="entry name" value="Acyl-CoA N-acyltransferases (Nat)"/>
    <property type="match status" value="1"/>
</dbReference>
<organism evidence="1 2">
    <name type="scientific">Owenia fusiformis</name>
    <name type="common">Polychaete worm</name>
    <dbReference type="NCBI Taxonomy" id="6347"/>
    <lineage>
        <taxon>Eukaryota</taxon>
        <taxon>Metazoa</taxon>
        <taxon>Spiralia</taxon>
        <taxon>Lophotrochozoa</taxon>
        <taxon>Annelida</taxon>
        <taxon>Polychaeta</taxon>
        <taxon>Sedentaria</taxon>
        <taxon>Canalipalpata</taxon>
        <taxon>Sabellida</taxon>
        <taxon>Oweniida</taxon>
        <taxon>Oweniidae</taxon>
        <taxon>Owenia</taxon>
    </lineage>
</organism>
<dbReference type="EMBL" id="CAIIXF020000008">
    <property type="protein sequence ID" value="CAH1790642.1"/>
    <property type="molecule type" value="Genomic_DNA"/>
</dbReference>
<proteinExistence type="predicted"/>
<name>A0A8S4P8S6_OWEFU</name>
<sequence length="320" mass="36854">MHKGAICRRAIPEDHKGIMEINDNIYEGLDYIPALFPIYVEQPFRHCFVCEQDGKIMAYMQWTIIDGGHSRIGQANRSIVGSKGYFKQLDIYTRAQMEKLCPGTRIVYTAIYGDYQQKKTKDTERIKVMEMRYRRVYVINANQDTSVLETSEYNPTGSVQRINAREMEEIVLKDRTTKHLFPADNITCGFEPLSTTQGLNCNIQHIFKHATVSASFNNGNTCEGISFLGSYLIKLGIRSNFDFYGSDDVIFRCHIIEQAKEALKVARARNMDLYFCVHFPQTFSLETLDEYATKVLGWEIFEPLIEDNVYIAAQESYSKQ</sequence>
<evidence type="ECO:0000313" key="2">
    <source>
        <dbReference type="Proteomes" id="UP000749559"/>
    </source>
</evidence>
<dbReference type="PANTHER" id="PTHR47403:SF6">
    <property type="entry name" value="N-ACETYLTRANSFERASE DOMAIN-CONTAINING PROTEIN"/>
    <property type="match status" value="1"/>
</dbReference>